<sequence>MTNPQYPSQPGYPQGPHYPQPPRRRKVWPWVVGGILAVILLMFGGCVALIGGAANEVAKAEEKRNTAAPAGSEVRDGKFSFLVTGVEEPVAVIGTNDILQEQAQGEFVQVHIDVTNVGTVAQHYFGSNQKLIDDQGREFANDTGAELNVNDHLAEEINPGNKVSITLVFDVPQGTVPAAVEFHDSAFSGGVRVALK</sequence>
<dbReference type="InterPro" id="IPR029051">
    <property type="entry name" value="DUF4352"/>
</dbReference>
<evidence type="ECO:0000256" key="1">
    <source>
        <dbReference type="ARBA" id="ARBA00022729"/>
    </source>
</evidence>
<dbReference type="Proteomes" id="UP000017048">
    <property type="component" value="Unassembled WGS sequence"/>
</dbReference>
<dbReference type="Pfam" id="PF11611">
    <property type="entry name" value="DUF4352"/>
    <property type="match status" value="1"/>
</dbReference>
<keyword evidence="1" id="KW-0732">Signal</keyword>
<dbReference type="EMBL" id="BAFO02000001">
    <property type="protein sequence ID" value="GAD81488.1"/>
    <property type="molecule type" value="Genomic_DNA"/>
</dbReference>
<accession>U5E5G0</accession>
<dbReference type="GeneID" id="91516207"/>
<dbReference type="eggNOG" id="COG0515">
    <property type="taxonomic scope" value="Bacteria"/>
</dbReference>
<keyword evidence="3" id="KW-1133">Transmembrane helix</keyword>
<keyword evidence="3" id="KW-0812">Transmembrane</keyword>
<comment type="caution">
    <text evidence="5">The sequence shown here is derived from an EMBL/GenBank/DDBJ whole genome shotgun (WGS) entry which is preliminary data.</text>
</comment>
<protein>
    <recommendedName>
        <fullName evidence="4">DUF4352 domain-containing protein</fullName>
    </recommendedName>
</protein>
<dbReference type="RefSeq" id="WP_022565440.1">
    <property type="nucleotide sequence ID" value="NZ_BAFO02000001.1"/>
</dbReference>
<dbReference type="Gene3D" id="2.60.40.1240">
    <property type="match status" value="1"/>
</dbReference>
<keyword evidence="6" id="KW-1185">Reference proteome</keyword>
<organism evidence="5 6">
    <name type="scientific">Nocardia asteroides NBRC 15531</name>
    <dbReference type="NCBI Taxonomy" id="1110697"/>
    <lineage>
        <taxon>Bacteria</taxon>
        <taxon>Bacillati</taxon>
        <taxon>Actinomycetota</taxon>
        <taxon>Actinomycetes</taxon>
        <taxon>Mycobacteriales</taxon>
        <taxon>Nocardiaceae</taxon>
        <taxon>Nocardia</taxon>
    </lineage>
</organism>
<keyword evidence="3" id="KW-0472">Membrane</keyword>
<feature type="compositionally biased region" description="Low complexity" evidence="2">
    <location>
        <begin position="1"/>
        <end position="15"/>
    </location>
</feature>
<dbReference type="STRING" id="1824.SAMN05444423_111166"/>
<evidence type="ECO:0000256" key="2">
    <source>
        <dbReference type="SAM" id="MobiDB-lite"/>
    </source>
</evidence>
<name>U5E5G0_NOCAS</name>
<feature type="region of interest" description="Disordered" evidence="2">
    <location>
        <begin position="1"/>
        <end position="20"/>
    </location>
</feature>
<feature type="transmembrane region" description="Helical" evidence="3">
    <location>
        <begin position="27"/>
        <end position="54"/>
    </location>
</feature>
<evidence type="ECO:0000313" key="6">
    <source>
        <dbReference type="Proteomes" id="UP000017048"/>
    </source>
</evidence>
<evidence type="ECO:0000259" key="4">
    <source>
        <dbReference type="Pfam" id="PF11611"/>
    </source>
</evidence>
<evidence type="ECO:0000256" key="3">
    <source>
        <dbReference type="SAM" id="Phobius"/>
    </source>
</evidence>
<evidence type="ECO:0000313" key="5">
    <source>
        <dbReference type="EMBL" id="GAD81488.1"/>
    </source>
</evidence>
<feature type="domain" description="DUF4352" evidence="4">
    <location>
        <begin position="71"/>
        <end position="190"/>
    </location>
</feature>
<dbReference type="OrthoDB" id="3430849at2"/>
<proteinExistence type="predicted"/>
<gene>
    <name evidence="5" type="ORF">NCAST_01_00560</name>
</gene>
<reference evidence="5 6" key="1">
    <citation type="journal article" date="2014" name="BMC Genomics">
        <title>Genome based analysis of type-I polyketide synthase and nonribosomal peptide synthetase gene clusters in seven strains of five representative Nocardia species.</title>
        <authorList>
            <person name="Komaki H."/>
            <person name="Ichikawa N."/>
            <person name="Hosoyama A."/>
            <person name="Takahashi-Nakaguchi A."/>
            <person name="Matsuzawa T."/>
            <person name="Suzuki K."/>
            <person name="Fujita N."/>
            <person name="Gonoi T."/>
        </authorList>
    </citation>
    <scope>NUCLEOTIDE SEQUENCE [LARGE SCALE GENOMIC DNA]</scope>
    <source>
        <strain evidence="5 6">NBRC 15531</strain>
    </source>
</reference>
<dbReference type="AlphaFoldDB" id="U5E5G0"/>
<dbReference type="InterPro" id="IPR029050">
    <property type="entry name" value="Immunoprotect_excell_Ig-like"/>
</dbReference>